<reference evidence="2 3" key="1">
    <citation type="submission" date="2018-06" db="EMBL/GenBank/DDBJ databases">
        <title>Comparative genomics reveals the genomic features of Rhizophagus irregularis, R. cerebriforme, R. diaphanum and Gigaspora rosea, and their symbiotic lifestyle signature.</title>
        <authorList>
            <person name="Morin E."/>
            <person name="San Clemente H."/>
            <person name="Chen E.C.H."/>
            <person name="De La Providencia I."/>
            <person name="Hainaut M."/>
            <person name="Kuo A."/>
            <person name="Kohler A."/>
            <person name="Murat C."/>
            <person name="Tang N."/>
            <person name="Roy S."/>
            <person name="Loubradou J."/>
            <person name="Henrissat B."/>
            <person name="Grigoriev I.V."/>
            <person name="Corradi N."/>
            <person name="Roux C."/>
            <person name="Martin F.M."/>
        </authorList>
    </citation>
    <scope>NUCLEOTIDE SEQUENCE [LARGE SCALE GENOMIC DNA]</scope>
    <source>
        <strain evidence="2 3">DAOM 194757</strain>
    </source>
</reference>
<accession>A0A397V9D1</accession>
<sequence>MAVGLDAGSATMESLNKFLETFIRQYSVESDQNLVINTSSGEIQDNESSKSSDLDDNQENVIPFDVSTVKDPMVKKRKGAPKVKHIKSAFETKNIQSNTKKKKAAHFCSRCKQSNHYAKTCTIDI</sequence>
<dbReference type="EMBL" id="QKWP01000499">
    <property type="protein sequence ID" value="RIB19045.1"/>
    <property type="molecule type" value="Genomic_DNA"/>
</dbReference>
<protein>
    <recommendedName>
        <fullName evidence="4">CCHC-type domain-containing protein</fullName>
    </recommendedName>
</protein>
<evidence type="ECO:0008006" key="4">
    <source>
        <dbReference type="Google" id="ProtNLM"/>
    </source>
</evidence>
<comment type="caution">
    <text evidence="2">The sequence shown here is derived from an EMBL/GenBank/DDBJ whole genome shotgun (WGS) entry which is preliminary data.</text>
</comment>
<proteinExistence type="predicted"/>
<evidence type="ECO:0000313" key="3">
    <source>
        <dbReference type="Proteomes" id="UP000266673"/>
    </source>
</evidence>
<organism evidence="2 3">
    <name type="scientific">Gigaspora rosea</name>
    <dbReference type="NCBI Taxonomy" id="44941"/>
    <lineage>
        <taxon>Eukaryota</taxon>
        <taxon>Fungi</taxon>
        <taxon>Fungi incertae sedis</taxon>
        <taxon>Mucoromycota</taxon>
        <taxon>Glomeromycotina</taxon>
        <taxon>Glomeromycetes</taxon>
        <taxon>Diversisporales</taxon>
        <taxon>Gigasporaceae</taxon>
        <taxon>Gigaspora</taxon>
    </lineage>
</organism>
<dbReference type="OrthoDB" id="2430869at2759"/>
<gene>
    <name evidence="2" type="ORF">C2G38_2036386</name>
</gene>
<dbReference type="Proteomes" id="UP000266673">
    <property type="component" value="Unassembled WGS sequence"/>
</dbReference>
<keyword evidence="3" id="KW-1185">Reference proteome</keyword>
<evidence type="ECO:0000313" key="2">
    <source>
        <dbReference type="EMBL" id="RIB19045.1"/>
    </source>
</evidence>
<evidence type="ECO:0000256" key="1">
    <source>
        <dbReference type="SAM" id="MobiDB-lite"/>
    </source>
</evidence>
<dbReference type="AlphaFoldDB" id="A0A397V9D1"/>
<name>A0A397V9D1_9GLOM</name>
<feature type="region of interest" description="Disordered" evidence="1">
    <location>
        <begin position="39"/>
        <end position="59"/>
    </location>
</feature>